<feature type="compositionally biased region" description="Polar residues" evidence="3">
    <location>
        <begin position="258"/>
        <end position="268"/>
    </location>
</feature>
<dbReference type="InterPro" id="IPR042837">
    <property type="entry name" value="PTX3"/>
</dbReference>
<accession>A0ABY7I735</accession>
<protein>
    <submittedName>
        <fullName evidence="5">LamG domain-containing protein</fullName>
    </submittedName>
</protein>
<dbReference type="SMART" id="SM00560">
    <property type="entry name" value="LamGL"/>
    <property type="match status" value="2"/>
</dbReference>
<dbReference type="Pfam" id="PF13385">
    <property type="entry name" value="Laminin_G_3"/>
    <property type="match status" value="3"/>
</dbReference>
<evidence type="ECO:0000256" key="3">
    <source>
        <dbReference type="SAM" id="MobiDB-lite"/>
    </source>
</evidence>
<keyword evidence="6" id="KW-1185">Reference proteome</keyword>
<organism evidence="5 6">
    <name type="scientific">Streptomyces nigrescens</name>
    <dbReference type="NCBI Taxonomy" id="1920"/>
    <lineage>
        <taxon>Bacteria</taxon>
        <taxon>Bacillati</taxon>
        <taxon>Actinomycetota</taxon>
        <taxon>Actinomycetes</taxon>
        <taxon>Kitasatosporales</taxon>
        <taxon>Streptomycetaceae</taxon>
        <taxon>Streptomyces</taxon>
    </lineage>
</organism>
<dbReference type="PANTHER" id="PTHR46943">
    <property type="entry name" value="PENTRAXIN-RELATED PROTEIN PTX3"/>
    <property type="match status" value="1"/>
</dbReference>
<dbReference type="Proteomes" id="UP001210609">
    <property type="component" value="Chromosome"/>
</dbReference>
<evidence type="ECO:0000313" key="6">
    <source>
        <dbReference type="Proteomes" id="UP001210609"/>
    </source>
</evidence>
<evidence type="ECO:0000256" key="1">
    <source>
        <dbReference type="ARBA" id="ARBA00022729"/>
    </source>
</evidence>
<evidence type="ECO:0000259" key="4">
    <source>
        <dbReference type="SMART" id="SM00560"/>
    </source>
</evidence>
<dbReference type="InterPro" id="IPR006311">
    <property type="entry name" value="TAT_signal"/>
</dbReference>
<feature type="domain" description="LamG-like jellyroll fold" evidence="4">
    <location>
        <begin position="1031"/>
        <end position="1172"/>
    </location>
</feature>
<evidence type="ECO:0000256" key="2">
    <source>
        <dbReference type="ARBA" id="ARBA00023157"/>
    </source>
</evidence>
<dbReference type="SUPFAM" id="SSF49899">
    <property type="entry name" value="Concanavalin A-like lectins/glucanases"/>
    <property type="match status" value="3"/>
</dbReference>
<dbReference type="Gene3D" id="2.60.120.200">
    <property type="match status" value="3"/>
</dbReference>
<dbReference type="InterPro" id="IPR013320">
    <property type="entry name" value="ConA-like_dom_sf"/>
</dbReference>
<keyword evidence="2" id="KW-1015">Disulfide bond</keyword>
<keyword evidence="1" id="KW-0732">Signal</keyword>
<reference evidence="5 6" key="1">
    <citation type="submission" date="2022-12" db="EMBL/GenBank/DDBJ databases">
        <authorList>
            <person name="Ruckert C."/>
            <person name="Busche T."/>
            <person name="Kalinowski J."/>
            <person name="Wittmann C."/>
        </authorList>
    </citation>
    <scope>NUCLEOTIDE SEQUENCE [LARGE SCALE GENOMIC DNA]</scope>
    <source>
        <strain evidence="5 6">DSM 40555</strain>
    </source>
</reference>
<sequence length="1439" mass="153090">MTGMPVSVRRRRFHRVLSAGMGGLLTASLLPAILGHSAWAATRPSEGATTTAAAHESDGQAPTEDAALEQAKRTGREVEVASLRGESADVVATAEGKLQARQYLRPVRTRVSGQWKDIDTDLARQSNGTVAPKATAVGLAFSGDGDKPLVTMRKAGRELALSWPGPLPAPVLDGALATYRDVLPGVDLRMGAQADGFTQLLIVKSAQAAGSPELGQLRLKLAADGVDVKETAAGGLNAVDQGAGSSVFEAPTPLMWDSSTGTGASASHKTLKSRKAAGKASRSGADGAEDDEPSAGESGKLAPVGVDVPAGQDQVVLKPDAEVLKGKDTVYPVFIDPQWSTPRATSWTMASKYWASSPQWKFNGDHDAGMGYCNWNYCQPNDTKRLFYQVPTSSFAGKSILSAEFVVRNTWSASCSKREVELWRTKAISSSTTWNSQNESGFWQKHLSSDSFSYGYEGCAAKDGEFNVRSAVQQAADSKWPTLTFGLKAGSESDGYAWKRFSDKAYLRVTYNRPPPQVRPSQLTMEYGGTCKKSGAPARIRTRGKIHATHITDPDHDRIQVQFQASWDSGDGKGTTARWKPGLTTAKQSGRDFIVSLPASIPTNKTVSWAVRTYDGAQYSPWSFTGSAEACYFVLDTKVPAAPTISSGEYPTSDPENPDDPWYDGVGQYGTFTVADSHRDVNRYVYGINGDPSSRNTVTTSAGAARNISVQPEKPGLNFVTVQAFDAAGNNSEIRTYRFRVKAGQPERATWQFDEPAGATEAKGSTPARTADLHGGATPGADGVAGTALSLNGTDGYAATDIPVVDTSRGFSVSAWVRPREIPDHPAIVATQPGNNRPGFELYYSSDLKRWVFNQYTADSPDAGIARAMAAQPGGVTANEWTHLVGLYDSTAKVLQLYVNGKLAGQTPYTTAWNARRGLQLGAGSYGGTSGSFFPGSIDEVQIFDKSVSAGEVTRLYNKERIHGPGRPARAVFPLDEPAAAQQVTAHGEVLEAVLHGGAEPGTAGVAGNALALDGKDDHASVDAAHFNTERSYAVTAWARVTDATRNQTVVAQDGSFLSAFYLSYEASGGVWSARLASKDATDGNVTQQRIASKQKVTIGKWAHLAAVHDTIDNTVSLYVNGILQGSTAASQSWYGDGALQIGRALYRGAYTDYLTGQIDDVRVFDRPVSEGEIHQLVQRRPVLTGRWQFDQAADPGANSVARGPAMLLGGSAKQVPGAGFLGEGGLVLDGKQQDYASSALPFDTSESFTVTAWVQAASVPSRPSALVSAEGTNTSSFVSGFIPNPKDPTAEGFWTLAMPRADTVDAELDWAGNAQSFNSVTDWNHIAIVYDGFAKQARIYVNGQLGEAACIDGNDDGQADDAACIEAVPWAENVISFRALKSLQLGRDKGHGSFGDYWPGAIDDVWTIQGALSDTQVSRIASEMDGMPTEVPDVPGEG</sequence>
<feature type="domain" description="LamG-like jellyroll fold" evidence="4">
    <location>
        <begin position="809"/>
        <end position="951"/>
    </location>
</feature>
<dbReference type="PROSITE" id="PS51318">
    <property type="entry name" value="TAT"/>
    <property type="match status" value="1"/>
</dbReference>
<feature type="region of interest" description="Disordered" evidence="3">
    <location>
        <begin position="258"/>
        <end position="306"/>
    </location>
</feature>
<dbReference type="InterPro" id="IPR006558">
    <property type="entry name" value="LamG-like"/>
</dbReference>
<proteinExistence type="predicted"/>
<dbReference type="PANTHER" id="PTHR46943:SF1">
    <property type="entry name" value="PENTRAXIN-RELATED PROTEIN PTX3"/>
    <property type="match status" value="1"/>
</dbReference>
<gene>
    <name evidence="5" type="ORF">STRLI_000088</name>
</gene>
<evidence type="ECO:0000313" key="5">
    <source>
        <dbReference type="EMBL" id="WAT94474.1"/>
    </source>
</evidence>
<name>A0ABY7I735_STRNI</name>
<dbReference type="EMBL" id="CP114202">
    <property type="protein sequence ID" value="WAT94474.1"/>
    <property type="molecule type" value="Genomic_DNA"/>
</dbReference>
<feature type="region of interest" description="Disordered" evidence="3">
    <location>
        <begin position="44"/>
        <end position="66"/>
    </location>
</feature>